<feature type="compositionally biased region" description="Low complexity" evidence="1">
    <location>
        <begin position="335"/>
        <end position="352"/>
    </location>
</feature>
<feature type="transmembrane region" description="Helical" evidence="2">
    <location>
        <begin position="51"/>
        <end position="72"/>
    </location>
</feature>
<feature type="transmembrane region" description="Helical" evidence="2">
    <location>
        <begin position="377"/>
        <end position="398"/>
    </location>
</feature>
<gene>
    <name evidence="3" type="ORF">RFI_27650</name>
</gene>
<feature type="transmembrane region" description="Helical" evidence="2">
    <location>
        <begin position="486"/>
        <end position="504"/>
    </location>
</feature>
<organism evidence="3 4">
    <name type="scientific">Reticulomyxa filosa</name>
    <dbReference type="NCBI Taxonomy" id="46433"/>
    <lineage>
        <taxon>Eukaryota</taxon>
        <taxon>Sar</taxon>
        <taxon>Rhizaria</taxon>
        <taxon>Retaria</taxon>
        <taxon>Foraminifera</taxon>
        <taxon>Monothalamids</taxon>
        <taxon>Reticulomyxidae</taxon>
        <taxon>Reticulomyxa</taxon>
    </lineage>
</organism>
<sequence length="598" mass="70195">MQSIFYVFLSTTMSTHHATEEAISERPLLSKFACIESNDVTRIGFPSRIRATVLMMLFMVDMATDLIVIYYLNHFSYGKWFSVGLAITIISLVFQFLYCEWGCNSMLHIFLRFQYLSISNVNTYMQVMHYPHHYRFNTKYLSKENLQSHQKSPLHPNPGDCSYSDNVSKITHSNMNQLLSKKLECKVDDDGVLINNGIELSNCQERAKLLCSIGLKSMFYLCHFGIFEQYVRNMYYFHHGITSAFLDLCNLHCYFHSFFMFLLQLAFLFHHMLFNDDLQRKVASSNTSYNALLALVWISVLTSFLNIVYTSVTHETYRYLPNYCDDKMESKRGASSKSNRKNGNNNNSNNKNKNNKKKSANKNNNENGISWQLFNGWTYMFGSDMLLRVVPYVLWSVYVSKIVNGHDESLHWLWRQSSVFLIGFVFGVMSTCMDLCCHVYLWFYHQYLPRSPWNYTMKTYVWSQIVHPLQVIFDMEPAFAWLLRNVLFYWSALGLANVSILAYVWNRPVLAGVHTDGFAWKWLLRLQCILRYILGFFLVLTVVLHHTSRSSLHTFAVAWLVIHVFLAIATVYYLFPFSDSFIFRCVFTYLFFFFLLKK</sequence>
<keyword evidence="4" id="KW-1185">Reference proteome</keyword>
<evidence type="ECO:0000313" key="3">
    <source>
        <dbReference type="EMBL" id="ETO09729.1"/>
    </source>
</evidence>
<feature type="transmembrane region" description="Helical" evidence="2">
    <location>
        <begin position="556"/>
        <end position="575"/>
    </location>
</feature>
<name>X6M724_RETFI</name>
<feature type="transmembrane region" description="Helical" evidence="2">
    <location>
        <begin position="418"/>
        <end position="443"/>
    </location>
</feature>
<evidence type="ECO:0000256" key="2">
    <source>
        <dbReference type="SAM" id="Phobius"/>
    </source>
</evidence>
<keyword evidence="2" id="KW-1133">Transmembrane helix</keyword>
<comment type="caution">
    <text evidence="3">The sequence shown here is derived from an EMBL/GenBank/DDBJ whole genome shotgun (WGS) entry which is preliminary data.</text>
</comment>
<proteinExistence type="predicted"/>
<reference evidence="3 4" key="1">
    <citation type="journal article" date="2013" name="Curr. Biol.">
        <title>The Genome of the Foraminiferan Reticulomyxa filosa.</title>
        <authorList>
            <person name="Glockner G."/>
            <person name="Hulsmann N."/>
            <person name="Schleicher M."/>
            <person name="Noegel A.A."/>
            <person name="Eichinger L."/>
            <person name="Gallinger C."/>
            <person name="Pawlowski J."/>
            <person name="Sierra R."/>
            <person name="Euteneuer U."/>
            <person name="Pillet L."/>
            <person name="Moustafa A."/>
            <person name="Platzer M."/>
            <person name="Groth M."/>
            <person name="Szafranski K."/>
            <person name="Schliwa M."/>
        </authorList>
    </citation>
    <scope>NUCLEOTIDE SEQUENCE [LARGE SCALE GENOMIC DNA]</scope>
</reference>
<feature type="transmembrane region" description="Helical" evidence="2">
    <location>
        <begin position="251"/>
        <end position="269"/>
    </location>
</feature>
<evidence type="ECO:0000256" key="1">
    <source>
        <dbReference type="SAM" id="MobiDB-lite"/>
    </source>
</evidence>
<dbReference type="EMBL" id="ASPP01023934">
    <property type="protein sequence ID" value="ETO09729.1"/>
    <property type="molecule type" value="Genomic_DNA"/>
</dbReference>
<accession>X6M724</accession>
<feature type="region of interest" description="Disordered" evidence="1">
    <location>
        <begin position="330"/>
        <end position="364"/>
    </location>
</feature>
<keyword evidence="2" id="KW-0812">Transmembrane</keyword>
<feature type="transmembrane region" description="Helical" evidence="2">
    <location>
        <begin position="289"/>
        <end position="309"/>
    </location>
</feature>
<protein>
    <submittedName>
        <fullName evidence="3">Uncharacterized protein</fullName>
    </submittedName>
</protein>
<dbReference type="Proteomes" id="UP000023152">
    <property type="component" value="Unassembled WGS sequence"/>
</dbReference>
<dbReference type="AlphaFoldDB" id="X6M724"/>
<feature type="transmembrane region" description="Helical" evidence="2">
    <location>
        <begin position="78"/>
        <end position="98"/>
    </location>
</feature>
<keyword evidence="2" id="KW-0472">Membrane</keyword>
<evidence type="ECO:0000313" key="4">
    <source>
        <dbReference type="Proteomes" id="UP000023152"/>
    </source>
</evidence>
<feature type="transmembrane region" description="Helical" evidence="2">
    <location>
        <begin position="524"/>
        <end position="544"/>
    </location>
</feature>
<feature type="transmembrane region" description="Helical" evidence="2">
    <location>
        <begin position="581"/>
        <end position="596"/>
    </location>
</feature>